<gene>
    <name evidence="5" type="ORF">MNBD_ALPHA02-360</name>
</gene>
<name>A0A3B0RYB5_9ZZZZ</name>
<keyword evidence="3" id="KW-0833">Ubl conjugation pathway</keyword>
<dbReference type="InterPro" id="IPR051550">
    <property type="entry name" value="SCF-Subunits/Alg-Epimerases"/>
</dbReference>
<dbReference type="Gene3D" id="2.160.20.10">
    <property type="entry name" value="Single-stranded right-handed beta-helix, Pectin lyase-like"/>
    <property type="match status" value="2"/>
</dbReference>
<evidence type="ECO:0000256" key="2">
    <source>
        <dbReference type="ARBA" id="ARBA00022737"/>
    </source>
</evidence>
<evidence type="ECO:0000256" key="3">
    <source>
        <dbReference type="ARBA" id="ARBA00022786"/>
    </source>
</evidence>
<accession>A0A3B0RYB5</accession>
<dbReference type="NCBIfam" id="TIGR04247">
    <property type="entry name" value="NosD_copper_fam"/>
    <property type="match status" value="1"/>
</dbReference>
<reference evidence="5" key="1">
    <citation type="submission" date="2018-06" db="EMBL/GenBank/DDBJ databases">
        <authorList>
            <person name="Zhirakovskaya E."/>
        </authorList>
    </citation>
    <scope>NUCLEOTIDE SEQUENCE</scope>
</reference>
<dbReference type="InterPro" id="IPR006633">
    <property type="entry name" value="Carb-bd_sugar_hydrolysis-dom"/>
</dbReference>
<dbReference type="Pfam" id="PF05048">
    <property type="entry name" value="NosD"/>
    <property type="match status" value="1"/>
</dbReference>
<dbReference type="PANTHER" id="PTHR22990">
    <property type="entry name" value="F-BOX ONLY PROTEIN"/>
    <property type="match status" value="1"/>
</dbReference>
<evidence type="ECO:0000256" key="1">
    <source>
        <dbReference type="ARBA" id="ARBA00004906"/>
    </source>
</evidence>
<sequence>MWYMLPHKIRDAARVIFAASVFLGGGFFVEAKDIAVTENLAVAISQAQAGDRLLLSAGTYAGPLVLTKAVAIIGGDGVIIKGDGTGNVITVNAKDVHLSGLTITGSGLLLETQDSGIFLSKKATGAIVENCRVVDNLIGVYIWGAAKAIVRNNIIRGRRDMRVNERGNGVQIWNAPGAMVIGNDIQYGRDGIFVTTSKQNMFKNNNIHGVRFAVHYMYTNDSEVSGNISTGNNIGYAIMFSTHVVVTDNKSINDRERGILFNYANRIKVIGNRVTGGPKKCIFIYNSNRNIFEDNLLSGCDIGVQFTAGSEKNDITGNAFVDNRTQVKYVGTRWLEWSKDGRGNYWSDNAAFDLDRDGIADNIYRPNDLTDQILWRYPSAKLLVNSPAVQVLRWAQAAFPALHPGGVVDSAPLMKLPEDMRHN</sequence>
<feature type="domain" description="Carbohydrate-binding/sugar hydrolysis" evidence="4">
    <location>
        <begin position="47"/>
        <end position="195"/>
    </location>
</feature>
<evidence type="ECO:0000313" key="5">
    <source>
        <dbReference type="EMBL" id="VAV89373.1"/>
    </source>
</evidence>
<evidence type="ECO:0000259" key="4">
    <source>
        <dbReference type="SMART" id="SM00722"/>
    </source>
</evidence>
<dbReference type="InterPro" id="IPR007742">
    <property type="entry name" value="NosD_dom"/>
</dbReference>
<dbReference type="EMBL" id="UOED01000045">
    <property type="protein sequence ID" value="VAV89373.1"/>
    <property type="molecule type" value="Genomic_DNA"/>
</dbReference>
<comment type="pathway">
    <text evidence="1">Protein modification; protein ubiquitination.</text>
</comment>
<dbReference type="NCBIfam" id="TIGR03804">
    <property type="entry name" value="para_beta_helix"/>
    <property type="match status" value="1"/>
</dbReference>
<dbReference type="InterPro" id="IPR026464">
    <property type="entry name" value="NosD_copper_fam"/>
</dbReference>
<keyword evidence="2" id="KW-0677">Repeat</keyword>
<dbReference type="InterPro" id="IPR011050">
    <property type="entry name" value="Pectin_lyase_fold/virulence"/>
</dbReference>
<dbReference type="InterPro" id="IPR012334">
    <property type="entry name" value="Pectin_lyas_fold"/>
</dbReference>
<dbReference type="PANTHER" id="PTHR22990:SF15">
    <property type="entry name" value="F-BOX ONLY PROTEIN 10"/>
    <property type="match status" value="1"/>
</dbReference>
<dbReference type="SMART" id="SM00722">
    <property type="entry name" value="CASH"/>
    <property type="match status" value="2"/>
</dbReference>
<dbReference type="InterPro" id="IPR006626">
    <property type="entry name" value="PbH1"/>
</dbReference>
<protein>
    <submittedName>
        <fullName evidence="5">Nitrous oxide reductase maturation protein NosD</fullName>
    </submittedName>
</protein>
<organism evidence="5">
    <name type="scientific">hydrothermal vent metagenome</name>
    <dbReference type="NCBI Taxonomy" id="652676"/>
    <lineage>
        <taxon>unclassified sequences</taxon>
        <taxon>metagenomes</taxon>
        <taxon>ecological metagenomes</taxon>
    </lineage>
</organism>
<dbReference type="SUPFAM" id="SSF51126">
    <property type="entry name" value="Pectin lyase-like"/>
    <property type="match status" value="1"/>
</dbReference>
<dbReference type="AlphaFoldDB" id="A0A3B0RYB5"/>
<dbReference type="SMART" id="SM00710">
    <property type="entry name" value="PbH1"/>
    <property type="match status" value="10"/>
</dbReference>
<proteinExistence type="predicted"/>
<dbReference type="InterPro" id="IPR022441">
    <property type="entry name" value="Para_beta_helix_rpt-2"/>
</dbReference>
<feature type="domain" description="Carbohydrate-binding/sugar hydrolysis" evidence="4">
    <location>
        <begin position="201"/>
        <end position="362"/>
    </location>
</feature>